<accession>A0A6C0EC57</accession>
<dbReference type="EMBL" id="MN739752">
    <property type="protein sequence ID" value="QHT24965.1"/>
    <property type="molecule type" value="Genomic_DNA"/>
</dbReference>
<reference evidence="1" key="1">
    <citation type="journal article" date="2020" name="Nature">
        <title>Giant virus diversity and host interactions through global metagenomics.</title>
        <authorList>
            <person name="Schulz F."/>
            <person name="Roux S."/>
            <person name="Paez-Espino D."/>
            <person name="Jungbluth S."/>
            <person name="Walsh D.A."/>
            <person name="Denef V.J."/>
            <person name="McMahon K.D."/>
            <person name="Konstantinidis K.T."/>
            <person name="Eloe-Fadrosh E.A."/>
            <person name="Kyrpides N.C."/>
            <person name="Woyke T."/>
        </authorList>
    </citation>
    <scope>NUCLEOTIDE SEQUENCE</scope>
    <source>
        <strain evidence="1">GVMAG-M-3300023179-150</strain>
    </source>
</reference>
<organism evidence="1">
    <name type="scientific">viral metagenome</name>
    <dbReference type="NCBI Taxonomy" id="1070528"/>
    <lineage>
        <taxon>unclassified sequences</taxon>
        <taxon>metagenomes</taxon>
        <taxon>organismal metagenomes</taxon>
    </lineage>
</organism>
<evidence type="ECO:0000313" key="1">
    <source>
        <dbReference type="EMBL" id="QHT24965.1"/>
    </source>
</evidence>
<evidence type="ECO:0008006" key="2">
    <source>
        <dbReference type="Google" id="ProtNLM"/>
    </source>
</evidence>
<name>A0A6C0EC57_9ZZZZ</name>
<dbReference type="AlphaFoldDB" id="A0A6C0EC57"/>
<protein>
    <recommendedName>
        <fullName evidence="2">t-SNARE coiled-coil homology domain-containing protein</fullName>
    </recommendedName>
</protein>
<proteinExistence type="predicted"/>
<sequence length="153" mass="17814">MSSKNSNLDKDILNLTLDIAEESTKNHHMLIEQGVIIDSLKSKEDQINNNLKTSSVYLSKINSYANMITKFFSKDYYYKPVISENRDTIENRKDPDYQFTDDIKKNLEIIKNIQLNISNELDDQIDALKCHSNKISQLDSNVKNLHSRIRFLD</sequence>